<keyword evidence="4" id="KW-1185">Reference proteome</keyword>
<dbReference type="Pfam" id="PF07282">
    <property type="entry name" value="Cas12f1-like_TNB"/>
    <property type="match status" value="1"/>
</dbReference>
<sequence>MQFSEWAFRRLYDYVSYKAEVRWVQVEQVNPKNTSRQCSSCGFTHENRPSQYKFCCQPASRKTAQTTTPQRTSTIDSFATIFWAMETHP</sequence>
<dbReference type="GO" id="GO:0003677">
    <property type="term" value="F:DNA binding"/>
    <property type="evidence" value="ECO:0007669"/>
    <property type="project" value="UniProtKB-KW"/>
</dbReference>
<gene>
    <name evidence="3" type="ORF">OS889_16105</name>
</gene>
<evidence type="ECO:0000313" key="4">
    <source>
        <dbReference type="Proteomes" id="UP001570511"/>
    </source>
</evidence>
<evidence type="ECO:0000256" key="1">
    <source>
        <dbReference type="ARBA" id="ARBA00023125"/>
    </source>
</evidence>
<dbReference type="AlphaFoldDB" id="A0ABD5MIT2"/>
<dbReference type="Proteomes" id="UP001570511">
    <property type="component" value="Unassembled WGS sequence"/>
</dbReference>
<organism evidence="3 4">
    <name type="scientific">Halobellus rubicundus</name>
    <dbReference type="NCBI Taxonomy" id="2996466"/>
    <lineage>
        <taxon>Archaea</taxon>
        <taxon>Methanobacteriati</taxon>
        <taxon>Methanobacteriota</taxon>
        <taxon>Stenosarchaea group</taxon>
        <taxon>Halobacteria</taxon>
        <taxon>Halobacteriales</taxon>
        <taxon>Haloferacaceae</taxon>
        <taxon>Halobellus</taxon>
    </lineage>
</organism>
<protein>
    <submittedName>
        <fullName evidence="3">Zinc ribbon domain-containing protein</fullName>
    </submittedName>
</protein>
<evidence type="ECO:0000313" key="3">
    <source>
        <dbReference type="EMBL" id="MFA1612509.1"/>
    </source>
</evidence>
<feature type="domain" description="Cas12f1-like TNB" evidence="2">
    <location>
        <begin position="8"/>
        <end position="57"/>
    </location>
</feature>
<keyword evidence="1" id="KW-0238">DNA-binding</keyword>
<reference evidence="3 4" key="1">
    <citation type="submission" date="2024-08" db="EMBL/GenBank/DDBJ databases">
        <title>Halobellus sp. MBLA0158 whole genome sequence.</title>
        <authorList>
            <person name="Hwang C.Y."/>
            <person name="Cho E.-S."/>
            <person name="Seo M.-J."/>
        </authorList>
    </citation>
    <scope>NUCLEOTIDE SEQUENCE [LARGE SCALE GENOMIC DNA]</scope>
    <source>
        <strain evidence="3 4">MBLA0158</strain>
    </source>
</reference>
<accession>A0ABD5MIT2</accession>
<dbReference type="EMBL" id="JBGNYA010000002">
    <property type="protein sequence ID" value="MFA1612509.1"/>
    <property type="molecule type" value="Genomic_DNA"/>
</dbReference>
<comment type="caution">
    <text evidence="3">The sequence shown here is derived from an EMBL/GenBank/DDBJ whole genome shotgun (WGS) entry which is preliminary data.</text>
</comment>
<dbReference type="InterPro" id="IPR010095">
    <property type="entry name" value="Cas12f1-like_TNB"/>
</dbReference>
<evidence type="ECO:0000259" key="2">
    <source>
        <dbReference type="Pfam" id="PF07282"/>
    </source>
</evidence>
<proteinExistence type="predicted"/>
<dbReference type="RefSeq" id="WP_372391763.1">
    <property type="nucleotide sequence ID" value="NZ_JBGNYA010000002.1"/>
</dbReference>
<name>A0ABD5MIT2_9EURY</name>